<evidence type="ECO:0000256" key="4">
    <source>
        <dbReference type="SAM" id="MobiDB-lite"/>
    </source>
</evidence>
<reference evidence="5" key="2">
    <citation type="submission" date="2015-06" db="UniProtKB">
        <authorList>
            <consortium name="EnsemblPlants"/>
        </authorList>
    </citation>
    <scope>IDENTIFICATION</scope>
</reference>
<evidence type="ECO:0000313" key="6">
    <source>
        <dbReference type="Proteomes" id="UP000032141"/>
    </source>
</evidence>
<keyword evidence="3" id="KW-0732">Signal</keyword>
<dbReference type="STRING" id="109376.A0A0D2ZVB7"/>
<protein>
    <recommendedName>
        <fullName evidence="7">Protein IDA-LIKE 2</fullName>
    </recommendedName>
</protein>
<dbReference type="Gramene" id="Bo01596s010.1">
    <property type="protein sequence ID" value="Bo01596s010.1"/>
    <property type="gene ID" value="Bo01596s010"/>
</dbReference>
<keyword evidence="2" id="KW-0964">Secreted</keyword>
<reference evidence="5" key="1">
    <citation type="journal article" date="2014" name="Genome Biol.">
        <title>Transcriptome and methylome profiling reveals relics of genome dominance in the mesopolyploid Brassica oleracea.</title>
        <authorList>
            <person name="Parkin I.A."/>
            <person name="Koh C."/>
            <person name="Tang H."/>
            <person name="Robinson S.J."/>
            <person name="Kagale S."/>
            <person name="Clarke W.E."/>
            <person name="Town C.D."/>
            <person name="Nixon J."/>
            <person name="Krishnakumar V."/>
            <person name="Bidwell S.L."/>
            <person name="Denoeud F."/>
            <person name="Belcram H."/>
            <person name="Links M.G."/>
            <person name="Just J."/>
            <person name="Clarke C."/>
            <person name="Bender T."/>
            <person name="Huebert T."/>
            <person name="Mason A.S."/>
            <person name="Pires J.C."/>
            <person name="Barker G."/>
            <person name="Moore J."/>
            <person name="Walley P.G."/>
            <person name="Manoli S."/>
            <person name="Batley J."/>
            <person name="Edwards D."/>
            <person name="Nelson M.N."/>
            <person name="Wang X."/>
            <person name="Paterson A.H."/>
            <person name="King G."/>
            <person name="Bancroft I."/>
            <person name="Chalhoub B."/>
            <person name="Sharpe A.G."/>
        </authorList>
    </citation>
    <scope>NUCLEOTIDE SEQUENCE [LARGE SCALE GENOMIC DNA]</scope>
    <source>
        <strain evidence="5">cv. TO1000</strain>
    </source>
</reference>
<comment type="subcellular location">
    <subcellularLocation>
        <location evidence="1">Secreted</location>
        <location evidence="1">Extracellular space</location>
    </subcellularLocation>
</comment>
<organism evidence="5 6">
    <name type="scientific">Brassica oleracea var. oleracea</name>
    <dbReference type="NCBI Taxonomy" id="109376"/>
    <lineage>
        <taxon>Eukaryota</taxon>
        <taxon>Viridiplantae</taxon>
        <taxon>Streptophyta</taxon>
        <taxon>Embryophyta</taxon>
        <taxon>Tracheophyta</taxon>
        <taxon>Spermatophyta</taxon>
        <taxon>Magnoliopsida</taxon>
        <taxon>eudicotyledons</taxon>
        <taxon>Gunneridae</taxon>
        <taxon>Pentapetalae</taxon>
        <taxon>rosids</taxon>
        <taxon>malvids</taxon>
        <taxon>Brassicales</taxon>
        <taxon>Brassicaceae</taxon>
        <taxon>Brassiceae</taxon>
        <taxon>Brassica</taxon>
    </lineage>
</organism>
<accession>A0A0D2ZVB7</accession>
<dbReference type="GO" id="GO:0010227">
    <property type="term" value="P:floral organ abscission"/>
    <property type="evidence" value="ECO:0007669"/>
    <property type="project" value="InterPro"/>
</dbReference>
<name>A0A0D2ZVB7_BRAOL</name>
<sequence length="94" mass="10743">MVPTYPHYWRKRSSVNPQALLPLMILCFFFILHCDASRASSPSSVFYRNPNNDHNKNTTRRGHFLGFLPRHFPVPASGPSRKHNDIGLQALLSP</sequence>
<dbReference type="AlphaFoldDB" id="A0A0D2ZVB7"/>
<proteinExistence type="predicted"/>
<evidence type="ECO:0008006" key="7">
    <source>
        <dbReference type="Google" id="ProtNLM"/>
    </source>
</evidence>
<dbReference type="PANTHER" id="PTHR33599:SF14">
    <property type="entry name" value="PROTEIN IDA-LIKE 4"/>
    <property type="match status" value="1"/>
</dbReference>
<evidence type="ECO:0000256" key="3">
    <source>
        <dbReference type="ARBA" id="ARBA00022729"/>
    </source>
</evidence>
<keyword evidence="6" id="KW-1185">Reference proteome</keyword>
<dbReference type="GO" id="GO:0005576">
    <property type="term" value="C:extracellular region"/>
    <property type="evidence" value="ECO:0007669"/>
    <property type="project" value="UniProtKB-SubCell"/>
</dbReference>
<dbReference type="HOGENOM" id="CLU_186343_0_1_1"/>
<dbReference type="PANTHER" id="PTHR33599">
    <property type="entry name" value="PROTEIN IDA-LIKE 5"/>
    <property type="match status" value="1"/>
</dbReference>
<dbReference type="OMA" id="FILGHCH"/>
<dbReference type="InterPro" id="IPR039639">
    <property type="entry name" value="IDA-like"/>
</dbReference>
<dbReference type="Proteomes" id="UP000032141">
    <property type="component" value="Unassembled WGS sequence"/>
</dbReference>
<evidence type="ECO:0000313" key="5">
    <source>
        <dbReference type="EnsemblPlants" id="Bo01596s010.1"/>
    </source>
</evidence>
<evidence type="ECO:0000256" key="1">
    <source>
        <dbReference type="ARBA" id="ARBA00004239"/>
    </source>
</evidence>
<feature type="region of interest" description="Disordered" evidence="4">
    <location>
        <begin position="75"/>
        <end position="94"/>
    </location>
</feature>
<dbReference type="EnsemblPlants" id="Bo01596s010.1">
    <property type="protein sequence ID" value="Bo01596s010.1"/>
    <property type="gene ID" value="Bo01596s010"/>
</dbReference>
<evidence type="ECO:0000256" key="2">
    <source>
        <dbReference type="ARBA" id="ARBA00022525"/>
    </source>
</evidence>